<evidence type="ECO:0000256" key="1">
    <source>
        <dbReference type="SAM" id="MobiDB-lite"/>
    </source>
</evidence>
<feature type="region of interest" description="Disordered" evidence="1">
    <location>
        <begin position="1"/>
        <end position="86"/>
    </location>
</feature>
<evidence type="ECO:0000313" key="2">
    <source>
        <dbReference type="EMBL" id="ELW64207.1"/>
    </source>
</evidence>
<proteinExistence type="predicted"/>
<organism evidence="2 3">
    <name type="scientific">Tupaia chinensis</name>
    <name type="common">Chinese tree shrew</name>
    <name type="synonym">Tupaia belangeri chinensis</name>
    <dbReference type="NCBI Taxonomy" id="246437"/>
    <lineage>
        <taxon>Eukaryota</taxon>
        <taxon>Metazoa</taxon>
        <taxon>Chordata</taxon>
        <taxon>Craniata</taxon>
        <taxon>Vertebrata</taxon>
        <taxon>Euteleostomi</taxon>
        <taxon>Mammalia</taxon>
        <taxon>Eutheria</taxon>
        <taxon>Euarchontoglires</taxon>
        <taxon>Scandentia</taxon>
        <taxon>Tupaiidae</taxon>
        <taxon>Tupaia</taxon>
    </lineage>
</organism>
<feature type="compositionally biased region" description="Basic residues" evidence="1">
    <location>
        <begin position="24"/>
        <end position="35"/>
    </location>
</feature>
<accession>L9KSN2</accession>
<dbReference type="AlphaFoldDB" id="L9KSN2"/>
<dbReference type="InParanoid" id="L9KSN2"/>
<keyword evidence="3" id="KW-1185">Reference proteome</keyword>
<gene>
    <name evidence="2" type="ORF">TREES_T100013223</name>
</gene>
<evidence type="ECO:0000313" key="3">
    <source>
        <dbReference type="Proteomes" id="UP000011518"/>
    </source>
</evidence>
<reference evidence="3" key="2">
    <citation type="journal article" date="2013" name="Nat. Commun.">
        <title>Genome of the Chinese tree shrew.</title>
        <authorList>
            <person name="Fan Y."/>
            <person name="Huang Z.Y."/>
            <person name="Cao C.C."/>
            <person name="Chen C.S."/>
            <person name="Chen Y.X."/>
            <person name="Fan D.D."/>
            <person name="He J."/>
            <person name="Hou H.L."/>
            <person name="Hu L."/>
            <person name="Hu X.T."/>
            <person name="Jiang X.T."/>
            <person name="Lai R."/>
            <person name="Lang Y.S."/>
            <person name="Liang B."/>
            <person name="Liao S.G."/>
            <person name="Mu D."/>
            <person name="Ma Y.Y."/>
            <person name="Niu Y.Y."/>
            <person name="Sun X.Q."/>
            <person name="Xia J.Q."/>
            <person name="Xiao J."/>
            <person name="Xiong Z.Q."/>
            <person name="Xu L."/>
            <person name="Yang L."/>
            <person name="Zhang Y."/>
            <person name="Zhao W."/>
            <person name="Zhao X.D."/>
            <person name="Zheng Y.T."/>
            <person name="Zhou J.M."/>
            <person name="Zhu Y.B."/>
            <person name="Zhang G.J."/>
            <person name="Wang J."/>
            <person name="Yao Y.G."/>
        </authorList>
    </citation>
    <scope>NUCLEOTIDE SEQUENCE [LARGE SCALE GENOMIC DNA]</scope>
</reference>
<reference evidence="3" key="1">
    <citation type="submission" date="2012-07" db="EMBL/GenBank/DDBJ databases">
        <title>Genome of the Chinese tree shrew, a rising model animal genetically related to primates.</title>
        <authorList>
            <person name="Zhang G."/>
            <person name="Fan Y."/>
            <person name="Yao Y."/>
            <person name="Huang Z."/>
        </authorList>
    </citation>
    <scope>NUCLEOTIDE SEQUENCE [LARGE SCALE GENOMIC DNA]</scope>
</reference>
<protein>
    <submittedName>
        <fullName evidence="2">Uncharacterized protein</fullName>
    </submittedName>
</protein>
<sequence>MWEVSKRKGKAEQSSPPFAEKTLTRKGRKRGKKRVSDHPAGAVPGHWRPPPRARPRGQERAQNQAGSEDESPVAEPLPGGARGLRSPALVLDSSTCHLRPRLPRCAQNGPPVHSATRDQAGGTPASDPCPSPPRHLVPNTSAWSWLQMLLRKRRVVGKGISEPKNTRHSASTLL</sequence>
<dbReference type="EMBL" id="KB320750">
    <property type="protein sequence ID" value="ELW64207.1"/>
    <property type="molecule type" value="Genomic_DNA"/>
</dbReference>
<dbReference type="Proteomes" id="UP000011518">
    <property type="component" value="Unassembled WGS sequence"/>
</dbReference>
<feature type="region of interest" description="Disordered" evidence="1">
    <location>
        <begin position="99"/>
        <end position="136"/>
    </location>
</feature>
<name>L9KSN2_TUPCH</name>